<evidence type="ECO:0000256" key="2">
    <source>
        <dbReference type="ARBA" id="ARBA00022741"/>
    </source>
</evidence>
<dbReference type="Gene3D" id="3.40.50.20">
    <property type="match status" value="1"/>
</dbReference>
<accession>A0ABU9Z2X8</accession>
<dbReference type="InterPro" id="IPR011761">
    <property type="entry name" value="ATP-grasp"/>
</dbReference>
<keyword evidence="2 4" id="KW-0547">Nucleotide-binding</keyword>
<evidence type="ECO:0000256" key="4">
    <source>
        <dbReference type="PROSITE-ProRule" id="PRU00409"/>
    </source>
</evidence>
<keyword evidence="1" id="KW-0436">Ligase</keyword>
<evidence type="ECO:0000256" key="3">
    <source>
        <dbReference type="ARBA" id="ARBA00022840"/>
    </source>
</evidence>
<dbReference type="InterPro" id="IPR052032">
    <property type="entry name" value="ATP-dep_AA_Ligase"/>
</dbReference>
<evidence type="ECO:0000313" key="6">
    <source>
        <dbReference type="EMBL" id="MEN3070322.1"/>
    </source>
</evidence>
<evidence type="ECO:0000259" key="5">
    <source>
        <dbReference type="PROSITE" id="PS50975"/>
    </source>
</evidence>
<reference evidence="6 7" key="1">
    <citation type="journal article" date="2018" name="Int. J. Syst. Evol. Microbiol.">
        <title>Uliginosibacterium sediminicola sp. nov., isolated from freshwater sediment.</title>
        <authorList>
            <person name="Hwang W.M."/>
            <person name="Kim S.M."/>
            <person name="Kang K."/>
            <person name="Ahn T.Y."/>
        </authorList>
    </citation>
    <scope>NUCLEOTIDE SEQUENCE [LARGE SCALE GENOMIC DNA]</scope>
    <source>
        <strain evidence="6 7">M1-21</strain>
    </source>
</reference>
<feature type="domain" description="ATP-grasp" evidence="5">
    <location>
        <begin position="77"/>
        <end position="289"/>
    </location>
</feature>
<name>A0ABU9Z2X8_9RHOO</name>
<dbReference type="Pfam" id="PF13535">
    <property type="entry name" value="ATP-grasp_4"/>
    <property type="match status" value="1"/>
</dbReference>
<sequence length="380" mass="42709">MSKILLLDTNFSSAPIFQCLSQLGHEVYVVGDNPDDYLARVSGSYCRVNYSDYDALSRFVDVGCYDYILPGCNDLSYKMCARLGLSSVDGLAATETINNKRSFRAFAREINVPSPQAYFEGQIPTGKQLIVKPVDAFSGRGVAVVNSGSCSDLQRAISRACAVSAAGECVIEDYIEGQLYSHSCFIDDGNVVLDFFVEEHGTANPFVVDTSRVTWDMELKIVSQFRECIQKIARELNLVDGLVHTQFVVRDGEFWLIEITRRCPGDLYSQLIELSTGFDYAYCYARYFLKDRLGLPCAVDKKNWILRHTMSLSSTGDLGFFSFHFPLKIERFVPLKSAGSQVKESPYGRMAILFVRADDAFELDEIFQRTLRRELYSVGV</sequence>
<comment type="caution">
    <text evidence="6">The sequence shown here is derived from an EMBL/GenBank/DDBJ whole genome shotgun (WGS) entry which is preliminary data.</text>
</comment>
<proteinExistence type="predicted"/>
<keyword evidence="7" id="KW-1185">Reference proteome</keyword>
<dbReference type="PANTHER" id="PTHR43585:SF2">
    <property type="entry name" value="ATP-GRASP ENZYME FSQD"/>
    <property type="match status" value="1"/>
</dbReference>
<gene>
    <name evidence="6" type="ORF">ABDB84_17695</name>
</gene>
<dbReference type="SUPFAM" id="SSF56059">
    <property type="entry name" value="Glutathione synthetase ATP-binding domain-like"/>
    <property type="match status" value="1"/>
</dbReference>
<organism evidence="6 7">
    <name type="scientific">Uliginosibacterium sediminicola</name>
    <dbReference type="NCBI Taxonomy" id="2024550"/>
    <lineage>
        <taxon>Bacteria</taxon>
        <taxon>Pseudomonadati</taxon>
        <taxon>Pseudomonadota</taxon>
        <taxon>Betaproteobacteria</taxon>
        <taxon>Rhodocyclales</taxon>
        <taxon>Zoogloeaceae</taxon>
        <taxon>Uliginosibacterium</taxon>
    </lineage>
</organism>
<protein>
    <submittedName>
        <fullName evidence="6">ATP-grasp domain-containing protein</fullName>
    </submittedName>
</protein>
<evidence type="ECO:0000313" key="7">
    <source>
        <dbReference type="Proteomes" id="UP001410394"/>
    </source>
</evidence>
<dbReference type="Gene3D" id="3.30.470.20">
    <property type="entry name" value="ATP-grasp fold, B domain"/>
    <property type="match status" value="1"/>
</dbReference>
<dbReference type="PANTHER" id="PTHR43585">
    <property type="entry name" value="FUMIPYRROLE BIOSYNTHESIS PROTEIN C"/>
    <property type="match status" value="1"/>
</dbReference>
<dbReference type="Proteomes" id="UP001410394">
    <property type="component" value="Unassembled WGS sequence"/>
</dbReference>
<dbReference type="RefSeq" id="WP_345921096.1">
    <property type="nucleotide sequence ID" value="NZ_JBDIVE010000011.1"/>
</dbReference>
<dbReference type="PROSITE" id="PS50975">
    <property type="entry name" value="ATP_GRASP"/>
    <property type="match status" value="1"/>
</dbReference>
<evidence type="ECO:0000256" key="1">
    <source>
        <dbReference type="ARBA" id="ARBA00022598"/>
    </source>
</evidence>
<keyword evidence="3 4" id="KW-0067">ATP-binding</keyword>
<dbReference type="EMBL" id="JBDIVE010000011">
    <property type="protein sequence ID" value="MEN3070322.1"/>
    <property type="molecule type" value="Genomic_DNA"/>
</dbReference>